<feature type="transmembrane region" description="Helical" evidence="6">
    <location>
        <begin position="222"/>
        <end position="243"/>
    </location>
</feature>
<dbReference type="Pfam" id="PF07690">
    <property type="entry name" value="MFS_1"/>
    <property type="match status" value="1"/>
</dbReference>
<feature type="transmembrane region" description="Helical" evidence="6">
    <location>
        <begin position="255"/>
        <end position="275"/>
    </location>
</feature>
<feature type="transmembrane region" description="Helical" evidence="6">
    <location>
        <begin position="341"/>
        <end position="361"/>
    </location>
</feature>
<keyword evidence="2" id="KW-1003">Cell membrane</keyword>
<feature type="transmembrane region" description="Helical" evidence="6">
    <location>
        <begin position="100"/>
        <end position="119"/>
    </location>
</feature>
<keyword evidence="5 6" id="KW-0472">Membrane</keyword>
<comment type="subcellular location">
    <subcellularLocation>
        <location evidence="1">Cell membrane</location>
        <topology evidence="1">Multi-pass membrane protein</topology>
    </subcellularLocation>
</comment>
<keyword evidence="8" id="KW-1185">Reference proteome</keyword>
<organism evidence="7 8">
    <name type="scientific">Sorangium atrum</name>
    <dbReference type="NCBI Taxonomy" id="2995308"/>
    <lineage>
        <taxon>Bacteria</taxon>
        <taxon>Pseudomonadati</taxon>
        <taxon>Myxococcota</taxon>
        <taxon>Polyangia</taxon>
        <taxon>Polyangiales</taxon>
        <taxon>Polyangiaceae</taxon>
        <taxon>Sorangium</taxon>
    </lineage>
</organism>
<proteinExistence type="predicted"/>
<keyword evidence="3 6" id="KW-0812">Transmembrane</keyword>
<gene>
    <name evidence="7" type="ORF">POL72_42260</name>
</gene>
<dbReference type="SUPFAM" id="SSF103473">
    <property type="entry name" value="MFS general substrate transporter"/>
    <property type="match status" value="1"/>
</dbReference>
<feature type="transmembrane region" description="Helical" evidence="6">
    <location>
        <begin position="45"/>
        <end position="65"/>
    </location>
</feature>
<dbReference type="InterPro" id="IPR011701">
    <property type="entry name" value="MFS"/>
</dbReference>
<dbReference type="EMBL" id="JAQNDK010000005">
    <property type="protein sequence ID" value="MDC0684419.1"/>
    <property type="molecule type" value="Genomic_DNA"/>
</dbReference>
<evidence type="ECO:0000313" key="7">
    <source>
        <dbReference type="EMBL" id="MDC0684419.1"/>
    </source>
</evidence>
<protein>
    <submittedName>
        <fullName evidence="7">MFS transporter</fullName>
    </submittedName>
</protein>
<dbReference type="Gene3D" id="1.20.1250.20">
    <property type="entry name" value="MFS general substrate transporter like domains"/>
    <property type="match status" value="2"/>
</dbReference>
<feature type="transmembrane region" description="Helical" evidence="6">
    <location>
        <begin position="77"/>
        <end position="94"/>
    </location>
</feature>
<evidence type="ECO:0000256" key="6">
    <source>
        <dbReference type="SAM" id="Phobius"/>
    </source>
</evidence>
<dbReference type="PANTHER" id="PTHR23513:SF11">
    <property type="entry name" value="STAPHYLOFERRIN A TRANSPORTER"/>
    <property type="match status" value="1"/>
</dbReference>
<dbReference type="RefSeq" id="WP_272102546.1">
    <property type="nucleotide sequence ID" value="NZ_JAQNDK010000005.1"/>
</dbReference>
<keyword evidence="4 6" id="KW-1133">Transmembrane helix</keyword>
<dbReference type="PANTHER" id="PTHR23513">
    <property type="entry name" value="INTEGRAL MEMBRANE EFFLUX PROTEIN-RELATED"/>
    <property type="match status" value="1"/>
</dbReference>
<evidence type="ECO:0000256" key="3">
    <source>
        <dbReference type="ARBA" id="ARBA00022692"/>
    </source>
</evidence>
<evidence type="ECO:0000256" key="4">
    <source>
        <dbReference type="ARBA" id="ARBA00022989"/>
    </source>
</evidence>
<evidence type="ECO:0000256" key="5">
    <source>
        <dbReference type="ARBA" id="ARBA00023136"/>
    </source>
</evidence>
<name>A0ABT5CF58_9BACT</name>
<dbReference type="Proteomes" id="UP001217485">
    <property type="component" value="Unassembled WGS sequence"/>
</dbReference>
<reference evidence="7 8" key="1">
    <citation type="submission" date="2023-01" db="EMBL/GenBank/DDBJ databases">
        <title>Minimal conservation of predation-associated metabolite biosynthetic gene clusters underscores biosynthetic potential of Myxococcota including descriptions for ten novel species: Archangium lansinium sp. nov., Myxococcus landrumus sp. nov., Nannocystis bai.</title>
        <authorList>
            <person name="Ahearne A."/>
            <person name="Stevens C."/>
            <person name="Dowd S."/>
        </authorList>
    </citation>
    <scope>NUCLEOTIDE SEQUENCE [LARGE SCALE GENOMIC DNA]</scope>
    <source>
        <strain evidence="7 8">WIWO2</strain>
    </source>
</reference>
<accession>A0ABT5CF58</accession>
<evidence type="ECO:0000313" key="8">
    <source>
        <dbReference type="Proteomes" id="UP001217485"/>
    </source>
</evidence>
<sequence length="407" mass="42728">MTSSPPLPQRYLLGFMVLGLLAGSSNGVAKVVLPLYAASLHASPWQIGLVGGLQFTGMLLLSMPVGGLIDRHGSRPLFRFGGLAGAALYLIGFTHMDRPWQLIAGVVLFGLLNPFRMVATQTEFLHLLPRLGPRKAGWQRASHSLGMFFVGPMLGAQLLGLLGYTGVFVVTGLGLLATVFVGDRVLSGAPPGRGRSATPLLERLRGQVGIILSRRELRQSMLIELCGQMAMSYFAVFVVLIAIREFDLSVPQAASLVTIQGAVFVLTLLLAGGALSPLRDAARYAIAFSLLLATELLLAFPLGVASLWIGAVLLGLGLGVQHLTSVNRFAALTAELGRGRVGGLFSLSGPAGGLIGAVAGGSLGQRFGLFSGFRVLAALYAVLMVWHGRGVLTENGQPVALAEGEPE</sequence>
<evidence type="ECO:0000256" key="2">
    <source>
        <dbReference type="ARBA" id="ARBA00022475"/>
    </source>
</evidence>
<dbReference type="InterPro" id="IPR036259">
    <property type="entry name" value="MFS_trans_sf"/>
</dbReference>
<feature type="transmembrane region" description="Helical" evidence="6">
    <location>
        <begin position="367"/>
        <end position="386"/>
    </location>
</feature>
<comment type="caution">
    <text evidence="7">The sequence shown here is derived from an EMBL/GenBank/DDBJ whole genome shotgun (WGS) entry which is preliminary data.</text>
</comment>
<evidence type="ECO:0000256" key="1">
    <source>
        <dbReference type="ARBA" id="ARBA00004651"/>
    </source>
</evidence>